<dbReference type="AlphaFoldDB" id="A0A383CKH2"/>
<organism evidence="1">
    <name type="scientific">marine metagenome</name>
    <dbReference type="NCBI Taxonomy" id="408172"/>
    <lineage>
        <taxon>unclassified sequences</taxon>
        <taxon>metagenomes</taxon>
        <taxon>ecological metagenomes</taxon>
    </lineage>
</organism>
<name>A0A383CKH2_9ZZZZ</name>
<feature type="non-terminal residue" evidence="1">
    <location>
        <position position="52"/>
    </location>
</feature>
<sequence length="52" mass="5569">MNKNIVLLGDSIFDNGSYVKSDEPDVTEQVQGLLDEGDKVSMLAIDGGVIND</sequence>
<evidence type="ECO:0008006" key="2">
    <source>
        <dbReference type="Google" id="ProtNLM"/>
    </source>
</evidence>
<accession>A0A383CKH2</accession>
<proteinExistence type="predicted"/>
<gene>
    <name evidence="1" type="ORF">METZ01_LOCUS485475</name>
</gene>
<protein>
    <recommendedName>
        <fullName evidence="2">SGNH hydrolase-type esterase domain-containing protein</fullName>
    </recommendedName>
</protein>
<evidence type="ECO:0000313" key="1">
    <source>
        <dbReference type="EMBL" id="SVE32621.1"/>
    </source>
</evidence>
<reference evidence="1" key="1">
    <citation type="submission" date="2018-05" db="EMBL/GenBank/DDBJ databases">
        <authorList>
            <person name="Lanie J.A."/>
            <person name="Ng W.-L."/>
            <person name="Kazmierczak K.M."/>
            <person name="Andrzejewski T.M."/>
            <person name="Davidsen T.M."/>
            <person name="Wayne K.J."/>
            <person name="Tettelin H."/>
            <person name="Glass J.I."/>
            <person name="Rusch D."/>
            <person name="Podicherti R."/>
            <person name="Tsui H.-C.T."/>
            <person name="Winkler M.E."/>
        </authorList>
    </citation>
    <scope>NUCLEOTIDE SEQUENCE</scope>
</reference>
<dbReference type="EMBL" id="UINC01209557">
    <property type="protein sequence ID" value="SVE32621.1"/>
    <property type="molecule type" value="Genomic_DNA"/>
</dbReference>